<dbReference type="AlphaFoldDB" id="A0A1Y1JN99"/>
<dbReference type="RefSeq" id="XP_028546530.1">
    <property type="nucleotide sequence ID" value="XM_028690729.1"/>
</dbReference>
<sequence length="261" mass="30930">MEGEAYGFIKDFFKYEEIMDQCIEIADSQRIDRCDELTIENFDKFVFDVKSKCPQVILYLQKIYENNNMSSVGCKFLYYWVYNYLLQKKQINKIRTIYLTFLSTYSVTYSNHNLTDARKISIKEVDLPKVTALYDMYKNLKTIKQNCKPNKSEEYCSLVKEIINQYNMQLQKEDIEISATHVLPHYHSNIKAPILTTITVILMITFFIFIANKISPHVPFLHHGIKRIKNKLKNTVIEWNMLQSQGLRNSFLNTDRYSVFI</sequence>
<dbReference type="OrthoDB" id="387682at2759"/>
<keyword evidence="3" id="KW-1185">Reference proteome</keyword>
<organism evidence="2 3">
    <name type="scientific">Plasmodium gonderi</name>
    <dbReference type="NCBI Taxonomy" id="77519"/>
    <lineage>
        <taxon>Eukaryota</taxon>
        <taxon>Sar</taxon>
        <taxon>Alveolata</taxon>
        <taxon>Apicomplexa</taxon>
        <taxon>Aconoidasida</taxon>
        <taxon>Haemosporida</taxon>
        <taxon>Plasmodiidae</taxon>
        <taxon>Plasmodium</taxon>
        <taxon>Plasmodium (Plasmodium)</taxon>
    </lineage>
</organism>
<keyword evidence="1" id="KW-0812">Transmembrane</keyword>
<dbReference type="Pfam" id="PF05795">
    <property type="entry name" value="Plasmodium_Vir"/>
    <property type="match status" value="1"/>
</dbReference>
<keyword evidence="1" id="KW-1133">Transmembrane helix</keyword>
<proteinExistence type="predicted"/>
<name>A0A1Y1JN99_PLAGO</name>
<dbReference type="Proteomes" id="UP000195521">
    <property type="component" value="Unassembled WGS sequence"/>
</dbReference>
<accession>A0A1Y1JN99</accession>
<feature type="transmembrane region" description="Helical" evidence="1">
    <location>
        <begin position="192"/>
        <end position="211"/>
    </location>
</feature>
<evidence type="ECO:0000313" key="3">
    <source>
        <dbReference type="Proteomes" id="UP000195521"/>
    </source>
</evidence>
<evidence type="ECO:0000256" key="1">
    <source>
        <dbReference type="SAM" id="Phobius"/>
    </source>
</evidence>
<reference evidence="3" key="1">
    <citation type="submission" date="2017-04" db="EMBL/GenBank/DDBJ databases">
        <title>Plasmodium gonderi genome.</title>
        <authorList>
            <person name="Arisue N."/>
            <person name="Honma H."/>
            <person name="Kawai S."/>
            <person name="Tougan T."/>
            <person name="Tanabe K."/>
            <person name="Horii T."/>
        </authorList>
    </citation>
    <scope>NUCLEOTIDE SEQUENCE [LARGE SCALE GENOMIC DNA]</scope>
    <source>
        <strain evidence="3">ATCC 30045</strain>
    </source>
</reference>
<dbReference type="GeneID" id="39744749"/>
<gene>
    <name evidence="2" type="ORF">PGO_000210</name>
</gene>
<keyword evidence="1" id="KW-0472">Membrane</keyword>
<comment type="caution">
    <text evidence="2">The sequence shown here is derived from an EMBL/GenBank/DDBJ whole genome shotgun (WGS) entry which is preliminary data.</text>
</comment>
<dbReference type="InterPro" id="IPR008780">
    <property type="entry name" value="Plasmodium_Vir"/>
</dbReference>
<dbReference type="EMBL" id="BDQF01000032">
    <property type="protein sequence ID" value="GAW83941.1"/>
    <property type="molecule type" value="Genomic_DNA"/>
</dbReference>
<evidence type="ECO:0000313" key="2">
    <source>
        <dbReference type="EMBL" id="GAW83941.1"/>
    </source>
</evidence>
<protein>
    <submittedName>
        <fullName evidence="2">Variable surface protein</fullName>
    </submittedName>
</protein>